<protein>
    <submittedName>
        <fullName evidence="1">Acyl-CoA dehydrogenase</fullName>
    </submittedName>
</protein>
<name>A0A3R9S502_ACIBA</name>
<accession>A0A3R9S502</accession>
<dbReference type="GO" id="GO:0050660">
    <property type="term" value="F:flavin adenine dinucleotide binding"/>
    <property type="evidence" value="ECO:0007669"/>
    <property type="project" value="InterPro"/>
</dbReference>
<comment type="caution">
    <text evidence="1">The sequence shown here is derived from an EMBL/GenBank/DDBJ whole genome shotgun (WGS) entry which is preliminary data.</text>
</comment>
<dbReference type="Gene3D" id="1.10.540.10">
    <property type="entry name" value="Acyl-CoA dehydrogenase/oxidase, N-terminal domain"/>
    <property type="match status" value="1"/>
</dbReference>
<dbReference type="EMBL" id="RFDI01000846">
    <property type="protein sequence ID" value="RSR52239.1"/>
    <property type="molecule type" value="Genomic_DNA"/>
</dbReference>
<evidence type="ECO:0000313" key="1">
    <source>
        <dbReference type="EMBL" id="RSR52239.1"/>
    </source>
</evidence>
<dbReference type="AlphaFoldDB" id="A0A3R9S502"/>
<organism evidence="1 2">
    <name type="scientific">Acinetobacter baumannii</name>
    <dbReference type="NCBI Taxonomy" id="470"/>
    <lineage>
        <taxon>Bacteria</taxon>
        <taxon>Pseudomonadati</taxon>
        <taxon>Pseudomonadota</taxon>
        <taxon>Gammaproteobacteria</taxon>
        <taxon>Moraxellales</taxon>
        <taxon>Moraxellaceae</taxon>
        <taxon>Acinetobacter</taxon>
        <taxon>Acinetobacter calcoaceticus/baumannii complex</taxon>
    </lineage>
</organism>
<dbReference type="InterPro" id="IPR037069">
    <property type="entry name" value="AcylCoA_DH/ox_N_sf"/>
</dbReference>
<dbReference type="SUPFAM" id="SSF56645">
    <property type="entry name" value="Acyl-CoA dehydrogenase NM domain-like"/>
    <property type="match status" value="1"/>
</dbReference>
<dbReference type="Proteomes" id="UP000280073">
    <property type="component" value="Unassembled WGS sequence"/>
</dbReference>
<proteinExistence type="predicted"/>
<sequence length="76" mass="8684">MEFASQDKAVDLDALCQEIRERACAGEFDNQAYVSQDIIEKLKKIGVYRALVPKRFGGEEWSPRQFCELIETLSKA</sequence>
<gene>
    <name evidence="1" type="ORF">EA686_15110</name>
</gene>
<dbReference type="InterPro" id="IPR009100">
    <property type="entry name" value="AcylCoA_DH/oxidase_NM_dom_sf"/>
</dbReference>
<feature type="non-terminal residue" evidence="1">
    <location>
        <position position="76"/>
    </location>
</feature>
<reference evidence="1 2" key="1">
    <citation type="submission" date="2018-10" db="EMBL/GenBank/DDBJ databases">
        <title>GWAS and RNA-Seq identify cryptic mechanisms of antimicrobial resistance in Acinetobacter baumannii.</title>
        <authorList>
            <person name="Sahl J.W."/>
        </authorList>
    </citation>
    <scope>NUCLEOTIDE SEQUENCE [LARGE SCALE GENOMIC DNA]</scope>
    <source>
        <strain evidence="1 2">TG28175</strain>
    </source>
</reference>
<dbReference type="GO" id="GO:0016627">
    <property type="term" value="F:oxidoreductase activity, acting on the CH-CH group of donors"/>
    <property type="evidence" value="ECO:0007669"/>
    <property type="project" value="InterPro"/>
</dbReference>
<evidence type="ECO:0000313" key="2">
    <source>
        <dbReference type="Proteomes" id="UP000280073"/>
    </source>
</evidence>